<keyword evidence="1" id="KW-0175">Coiled coil</keyword>
<keyword evidence="4" id="KW-1185">Reference proteome</keyword>
<feature type="transmembrane region" description="Helical" evidence="2">
    <location>
        <begin position="7"/>
        <end position="29"/>
    </location>
</feature>
<evidence type="ECO:0000256" key="1">
    <source>
        <dbReference type="SAM" id="Coils"/>
    </source>
</evidence>
<feature type="coiled-coil region" evidence="1">
    <location>
        <begin position="158"/>
        <end position="192"/>
    </location>
</feature>
<evidence type="ECO:0000313" key="4">
    <source>
        <dbReference type="Proteomes" id="UP000431264"/>
    </source>
</evidence>
<comment type="caution">
    <text evidence="3">The sequence shown here is derived from an EMBL/GenBank/DDBJ whole genome shotgun (WGS) entry which is preliminary data.</text>
</comment>
<keyword evidence="2" id="KW-0472">Membrane</keyword>
<sequence length="520" mass="59845">MIRIKKIAIFLIGGILFLGILNFGLNLWIEFKLPQLLADKNKSDYNIAYKDIDISLWNTTIRVVDVSIAPKTEIENTNKKIGIYAKVPQIKVAHFSILSILFGDKIKANQLVIVAPEITLHKNNDEVLSHSKSIQSKIIEPFEKIIVVNAIYLSEGNVQIVKAENDKLLASLKQLNLKIEGLLLNEKTLQKEIPFTYENYSINCTHLLYQVNEFYTLKASKFNTTNTSLQIDDLQLKPTYSRKVFVQKIPKERDLYTINTKQISLKEMHWGFQEDVFFCKIPELVLNQLDATIYRGKMPEDDLSKKKLYNNLLRNLPFDLQVDTIKMVQSKIVYEEEKTFEEGPGKLIFDAFNLKATSIQSGFHKKKVPDTEISIQSRFMEESMLDVDWSFNVLDSTDGFKIKGKLNHFNAEKLIYFTKPYLNVVVKGDLEKVYFNFKGNDVMNQGGFALKYDDLKVEIYQNNKRYKKNGLLTAIGNLFVKDDSGEELKAVSVKVERVPEKSFYNLLWISVADGLKQVLL</sequence>
<dbReference type="EMBL" id="WQLW01000009">
    <property type="protein sequence ID" value="MVO09883.1"/>
    <property type="molecule type" value="Genomic_DNA"/>
</dbReference>
<keyword evidence="2" id="KW-1133">Transmembrane helix</keyword>
<gene>
    <name evidence="3" type="ORF">GOQ30_11995</name>
</gene>
<evidence type="ECO:0000256" key="2">
    <source>
        <dbReference type="SAM" id="Phobius"/>
    </source>
</evidence>
<accession>A0A6I4IJI4</accession>
<evidence type="ECO:0008006" key="5">
    <source>
        <dbReference type="Google" id="ProtNLM"/>
    </source>
</evidence>
<dbReference type="AlphaFoldDB" id="A0A6I4IJI4"/>
<dbReference type="Proteomes" id="UP000431264">
    <property type="component" value="Unassembled WGS sequence"/>
</dbReference>
<dbReference type="RefSeq" id="WP_140998257.1">
    <property type="nucleotide sequence ID" value="NZ_VDCZ01000009.1"/>
</dbReference>
<proteinExistence type="predicted"/>
<keyword evidence="2" id="KW-0812">Transmembrane</keyword>
<evidence type="ECO:0000313" key="3">
    <source>
        <dbReference type="EMBL" id="MVO09883.1"/>
    </source>
</evidence>
<reference evidence="4" key="1">
    <citation type="submission" date="2019-05" db="EMBL/GenBank/DDBJ databases">
        <title>Flavobacterium profundi sp. nov., isolated from a deep-sea seamount.</title>
        <authorList>
            <person name="Zhang D.-C."/>
        </authorList>
    </citation>
    <scope>NUCLEOTIDE SEQUENCE [LARGE SCALE GENOMIC DNA]</scope>
    <source>
        <strain evidence="4">TP390</strain>
    </source>
</reference>
<protein>
    <recommendedName>
        <fullName evidence="5">DUF748 domain-containing protein</fullName>
    </recommendedName>
</protein>
<dbReference type="OrthoDB" id="1412480at2"/>
<organism evidence="3 4">
    <name type="scientific">Flavobacterium profundi</name>
    <dbReference type="NCBI Taxonomy" id="1774945"/>
    <lineage>
        <taxon>Bacteria</taxon>
        <taxon>Pseudomonadati</taxon>
        <taxon>Bacteroidota</taxon>
        <taxon>Flavobacteriia</taxon>
        <taxon>Flavobacteriales</taxon>
        <taxon>Flavobacteriaceae</taxon>
        <taxon>Flavobacterium</taxon>
    </lineage>
</organism>
<name>A0A6I4IJI4_9FLAO</name>